<dbReference type="Pfam" id="PF02816">
    <property type="entry name" value="Alpha_kinase"/>
    <property type="match status" value="1"/>
</dbReference>
<dbReference type="PROSITE" id="PS51158">
    <property type="entry name" value="ALPHA_KINASE"/>
    <property type="match status" value="1"/>
</dbReference>
<dbReference type="OrthoDB" id="2840455at2759"/>
<feature type="region of interest" description="Disordered" evidence="6">
    <location>
        <begin position="23"/>
        <end position="99"/>
    </location>
</feature>
<dbReference type="EMBL" id="KN837105">
    <property type="protein sequence ID" value="KIJ46756.1"/>
    <property type="molecule type" value="Genomic_DNA"/>
</dbReference>
<dbReference type="GO" id="GO:1903013">
    <property type="term" value="P:response to differentiation-inducing factor 1"/>
    <property type="evidence" value="ECO:0007669"/>
    <property type="project" value="TreeGrafter"/>
</dbReference>
<dbReference type="InterPro" id="IPR051852">
    <property type="entry name" value="Alpha-type_PK"/>
</dbReference>
<dbReference type="GO" id="GO:0004674">
    <property type="term" value="F:protein serine/threonine kinase activity"/>
    <property type="evidence" value="ECO:0007669"/>
    <property type="project" value="UniProtKB-KW"/>
</dbReference>
<keyword evidence="4" id="KW-0418">Kinase</keyword>
<dbReference type="InterPro" id="IPR004166">
    <property type="entry name" value="a-kinase_dom"/>
</dbReference>
<evidence type="ECO:0000256" key="1">
    <source>
        <dbReference type="ARBA" id="ARBA00022527"/>
    </source>
</evidence>
<dbReference type="AlphaFoldDB" id="A0A0C9VHK3"/>
<dbReference type="PANTHER" id="PTHR45992:SF2">
    <property type="entry name" value="EUKARYOTIC ELONGATION FACTOR 2 KINASE"/>
    <property type="match status" value="1"/>
</dbReference>
<dbReference type="GO" id="GO:0031037">
    <property type="term" value="P:myosin II filament disassembly"/>
    <property type="evidence" value="ECO:0007669"/>
    <property type="project" value="TreeGrafter"/>
</dbReference>
<organism evidence="8 9">
    <name type="scientific">Sphaerobolus stellatus (strain SS14)</name>
    <dbReference type="NCBI Taxonomy" id="990650"/>
    <lineage>
        <taxon>Eukaryota</taxon>
        <taxon>Fungi</taxon>
        <taxon>Dikarya</taxon>
        <taxon>Basidiomycota</taxon>
        <taxon>Agaricomycotina</taxon>
        <taxon>Agaricomycetes</taxon>
        <taxon>Phallomycetidae</taxon>
        <taxon>Geastrales</taxon>
        <taxon>Sphaerobolaceae</taxon>
        <taxon>Sphaerobolus</taxon>
    </lineage>
</organism>
<dbReference type="Proteomes" id="UP000054279">
    <property type="component" value="Unassembled WGS sequence"/>
</dbReference>
<evidence type="ECO:0000256" key="3">
    <source>
        <dbReference type="ARBA" id="ARBA00022741"/>
    </source>
</evidence>
<feature type="compositionally biased region" description="Acidic residues" evidence="6">
    <location>
        <begin position="30"/>
        <end position="43"/>
    </location>
</feature>
<feature type="domain" description="Alpha-type protein kinase" evidence="7">
    <location>
        <begin position="144"/>
        <end position="386"/>
    </location>
</feature>
<keyword evidence="5" id="KW-0067">ATP-binding</keyword>
<keyword evidence="3" id="KW-0547">Nucleotide-binding</keyword>
<evidence type="ECO:0000256" key="4">
    <source>
        <dbReference type="ARBA" id="ARBA00022777"/>
    </source>
</evidence>
<protein>
    <recommendedName>
        <fullName evidence="7">Alpha-type protein kinase domain-containing protein</fullName>
    </recommendedName>
</protein>
<keyword evidence="9" id="KW-1185">Reference proteome</keyword>
<sequence length="463" mass="51897">MASNTSSYVSDASSQSEAVQDIIAEKVLAAEDDPTPEGQESDLEPIVATHITRSVTARQKSLRAVTEPPKPSATRQKSFPVSEPPKARTPPVTASTVNPETFVTPYHGRQTFEISNYDSYNFRRTRCIVTPDGEVLLQCSDLKEVVVVHKNWADYRNKRLGPVGGYLGKGSRKWAFKGHTVNGELALFHLGGLHYYSGVTDSFNRAALTDELKSLVKAQYHLDIFKKRAQHYGVILPRIRYNTDGAFLGEVLQNNNDPPLPSFGSPDTRTMLYDTFLAAPFLDMKDNPEIRFTNRDGYGCRDDEHDDMDDVLAAFTHLALVDSDHTVIVTDIQGIYEDDELVLYDPQIHTLLGNWDDNDEGWKIINRFLRQHKCNMYCNKLRLEGASPESLTPRPLRRHSEPLGKVMGSQDLSEERLVLPPLHTLYPGQQSPNAVPVVLAPLMTNYHRSNGHGPLRIGFSPTK</sequence>
<name>A0A0C9VHK3_SPHS4</name>
<dbReference type="SMART" id="SM00811">
    <property type="entry name" value="Alpha_kinase"/>
    <property type="match status" value="1"/>
</dbReference>
<proteinExistence type="predicted"/>
<evidence type="ECO:0000256" key="2">
    <source>
        <dbReference type="ARBA" id="ARBA00022679"/>
    </source>
</evidence>
<evidence type="ECO:0000256" key="6">
    <source>
        <dbReference type="SAM" id="MobiDB-lite"/>
    </source>
</evidence>
<dbReference type="HOGENOM" id="CLU_590745_0_0_1"/>
<dbReference type="PANTHER" id="PTHR45992">
    <property type="entry name" value="EUKARYOTIC ELONGATION FACTOR 2 KINASE-RELATED"/>
    <property type="match status" value="1"/>
</dbReference>
<keyword evidence="1" id="KW-0723">Serine/threonine-protein kinase</keyword>
<evidence type="ECO:0000313" key="8">
    <source>
        <dbReference type="EMBL" id="KIJ46756.1"/>
    </source>
</evidence>
<dbReference type="SUPFAM" id="SSF56112">
    <property type="entry name" value="Protein kinase-like (PK-like)"/>
    <property type="match status" value="1"/>
</dbReference>
<dbReference type="GO" id="GO:0005524">
    <property type="term" value="F:ATP binding"/>
    <property type="evidence" value="ECO:0007669"/>
    <property type="project" value="UniProtKB-KW"/>
</dbReference>
<dbReference type="CDD" id="cd04515">
    <property type="entry name" value="Alpha_kinase"/>
    <property type="match status" value="1"/>
</dbReference>
<evidence type="ECO:0000256" key="5">
    <source>
        <dbReference type="ARBA" id="ARBA00022840"/>
    </source>
</evidence>
<accession>A0A0C9VHK3</accession>
<dbReference type="Gene3D" id="3.20.200.10">
    <property type="entry name" value="MHCK/EF2 kinase"/>
    <property type="match status" value="1"/>
</dbReference>
<reference evidence="8 9" key="1">
    <citation type="submission" date="2014-06" db="EMBL/GenBank/DDBJ databases">
        <title>Evolutionary Origins and Diversification of the Mycorrhizal Mutualists.</title>
        <authorList>
            <consortium name="DOE Joint Genome Institute"/>
            <consortium name="Mycorrhizal Genomics Consortium"/>
            <person name="Kohler A."/>
            <person name="Kuo A."/>
            <person name="Nagy L.G."/>
            <person name="Floudas D."/>
            <person name="Copeland A."/>
            <person name="Barry K.W."/>
            <person name="Cichocki N."/>
            <person name="Veneault-Fourrey C."/>
            <person name="LaButti K."/>
            <person name="Lindquist E.A."/>
            <person name="Lipzen A."/>
            <person name="Lundell T."/>
            <person name="Morin E."/>
            <person name="Murat C."/>
            <person name="Riley R."/>
            <person name="Ohm R."/>
            <person name="Sun H."/>
            <person name="Tunlid A."/>
            <person name="Henrissat B."/>
            <person name="Grigoriev I.V."/>
            <person name="Hibbett D.S."/>
            <person name="Martin F."/>
        </authorList>
    </citation>
    <scope>NUCLEOTIDE SEQUENCE [LARGE SCALE GENOMIC DNA]</scope>
    <source>
        <strain evidence="8 9">SS14</strain>
    </source>
</reference>
<keyword evidence="2" id="KW-0808">Transferase</keyword>
<gene>
    <name evidence="8" type="ORF">M422DRAFT_249481</name>
</gene>
<evidence type="ECO:0000313" key="9">
    <source>
        <dbReference type="Proteomes" id="UP000054279"/>
    </source>
</evidence>
<dbReference type="InterPro" id="IPR011009">
    <property type="entry name" value="Kinase-like_dom_sf"/>
</dbReference>
<evidence type="ECO:0000259" key="7">
    <source>
        <dbReference type="PROSITE" id="PS51158"/>
    </source>
</evidence>